<evidence type="ECO:0000256" key="8">
    <source>
        <dbReference type="ARBA" id="ARBA00022857"/>
    </source>
</evidence>
<dbReference type="InterPro" id="IPR004443">
    <property type="entry name" value="YjeF_N_dom"/>
</dbReference>
<dbReference type="NCBIfam" id="TIGR00197">
    <property type="entry name" value="yjeF_nterm"/>
    <property type="match status" value="1"/>
</dbReference>
<evidence type="ECO:0000256" key="6">
    <source>
        <dbReference type="ARBA" id="ARBA00022741"/>
    </source>
</evidence>
<evidence type="ECO:0000256" key="17">
    <source>
        <dbReference type="HAMAP-Rule" id="MF_01965"/>
    </source>
</evidence>
<proteinExistence type="inferred from homology"/>
<dbReference type="Gene3D" id="3.40.50.10260">
    <property type="entry name" value="YjeF N-terminal domain"/>
    <property type="match status" value="1"/>
</dbReference>
<comment type="caution">
    <text evidence="22">The sequence shown here is derived from an EMBL/GenBank/DDBJ whole genome shotgun (WGS) entry which is preliminary data.</text>
</comment>
<evidence type="ECO:0000256" key="3">
    <source>
        <dbReference type="ARBA" id="ARBA00006001"/>
    </source>
</evidence>
<evidence type="ECO:0000259" key="21">
    <source>
        <dbReference type="PROSITE" id="PS51385"/>
    </source>
</evidence>
<dbReference type="SUPFAM" id="SSF53613">
    <property type="entry name" value="Ribokinase-like"/>
    <property type="match status" value="1"/>
</dbReference>
<organism evidence="22 23">
    <name type="scientific">Sphingomonas brevis</name>
    <dbReference type="NCBI Taxonomy" id="2908206"/>
    <lineage>
        <taxon>Bacteria</taxon>
        <taxon>Pseudomonadati</taxon>
        <taxon>Pseudomonadota</taxon>
        <taxon>Alphaproteobacteria</taxon>
        <taxon>Sphingomonadales</taxon>
        <taxon>Sphingomonadaceae</taxon>
        <taxon>Sphingomonas</taxon>
    </lineage>
</organism>
<evidence type="ECO:0000256" key="13">
    <source>
        <dbReference type="ARBA" id="ARBA00023268"/>
    </source>
</evidence>
<comment type="similarity">
    <text evidence="4 19">In the C-terminal section; belongs to the NnrD/CARKD family.</text>
</comment>
<feature type="binding site" evidence="17">
    <location>
        <position position="237"/>
    </location>
    <ligand>
        <name>(6S)-NADPHX</name>
        <dbReference type="ChEBI" id="CHEBI:64076"/>
    </ligand>
</feature>
<feature type="domain" description="YjeF N-terminal" evidence="21">
    <location>
        <begin position="11"/>
        <end position="204"/>
    </location>
</feature>
<keyword evidence="8 17" id="KW-0521">NADP</keyword>
<protein>
    <recommendedName>
        <fullName evidence="19">Bifunctional NAD(P)H-hydrate repair enzyme</fullName>
    </recommendedName>
    <alternativeName>
        <fullName evidence="19">Nicotinamide nucleotide repair protein</fullName>
    </alternativeName>
    <domain>
        <recommendedName>
            <fullName evidence="19">ADP-dependent (S)-NAD(P)H-hydrate dehydratase</fullName>
            <ecNumber evidence="19">4.2.1.136</ecNumber>
        </recommendedName>
        <alternativeName>
            <fullName evidence="19">ADP-dependent NAD(P)HX dehydratase</fullName>
        </alternativeName>
    </domain>
    <domain>
        <recommendedName>
            <fullName evidence="19">NAD(P)H-hydrate epimerase</fullName>
            <ecNumber evidence="19">5.1.99.6</ecNumber>
        </recommendedName>
    </domain>
</protein>
<keyword evidence="13" id="KW-0511">Multifunctional enzyme</keyword>
<dbReference type="NCBIfam" id="TIGR00196">
    <property type="entry name" value="yjeF_cterm"/>
    <property type="match status" value="1"/>
</dbReference>
<comment type="cofactor">
    <cofactor evidence="17">
        <name>Mg(2+)</name>
        <dbReference type="ChEBI" id="CHEBI:18420"/>
    </cofactor>
</comment>
<evidence type="ECO:0000313" key="23">
    <source>
        <dbReference type="Proteomes" id="UP001165383"/>
    </source>
</evidence>
<dbReference type="Pfam" id="PF03853">
    <property type="entry name" value="YjeF_N"/>
    <property type="match status" value="1"/>
</dbReference>
<gene>
    <name evidence="18" type="primary">nnrE</name>
    <name evidence="17" type="synonym">nnrD</name>
    <name evidence="22" type="ORF">LZ518_03760</name>
</gene>
<comment type="function">
    <text evidence="18">Catalyzes the epimerization of the S- and R-forms of NAD(P)HX, a damaged form of NAD(P)H that is a result of enzymatic or heat-dependent hydration. This is a prerequisite for the S-specific NAD(P)H-hydrate dehydratase to allow the repair of both epimers of NAD(P)HX.</text>
</comment>
<reference evidence="22" key="1">
    <citation type="submission" date="2022-05" db="EMBL/GenBank/DDBJ databases">
        <authorList>
            <person name="Jo J.-H."/>
            <person name="Im W.-T."/>
        </authorList>
    </citation>
    <scope>NUCLEOTIDE SEQUENCE</scope>
    <source>
        <strain evidence="22">RB56-2</strain>
    </source>
</reference>
<dbReference type="Proteomes" id="UP001165383">
    <property type="component" value="Unassembled WGS sequence"/>
</dbReference>
<dbReference type="Gene3D" id="3.40.1190.20">
    <property type="match status" value="1"/>
</dbReference>
<evidence type="ECO:0000256" key="12">
    <source>
        <dbReference type="ARBA" id="ARBA00023239"/>
    </source>
</evidence>
<dbReference type="EC" id="5.1.99.6" evidence="19"/>
<evidence type="ECO:0000256" key="4">
    <source>
        <dbReference type="ARBA" id="ARBA00009524"/>
    </source>
</evidence>
<name>A0ABT0S770_9SPHN</name>
<evidence type="ECO:0000256" key="18">
    <source>
        <dbReference type="HAMAP-Rule" id="MF_01966"/>
    </source>
</evidence>
<dbReference type="PROSITE" id="PS51383">
    <property type="entry name" value="YJEF_C_3"/>
    <property type="match status" value="1"/>
</dbReference>
<evidence type="ECO:0000256" key="14">
    <source>
        <dbReference type="ARBA" id="ARBA00025153"/>
    </source>
</evidence>
<dbReference type="PROSITE" id="PS01050">
    <property type="entry name" value="YJEF_C_2"/>
    <property type="match status" value="1"/>
</dbReference>
<dbReference type="HAMAP" id="MF_01966">
    <property type="entry name" value="NADHX_epimerase"/>
    <property type="match status" value="1"/>
</dbReference>
<evidence type="ECO:0000256" key="15">
    <source>
        <dbReference type="ARBA" id="ARBA00048238"/>
    </source>
</evidence>
<dbReference type="CDD" id="cd01171">
    <property type="entry name" value="YXKO-related"/>
    <property type="match status" value="1"/>
</dbReference>
<dbReference type="InterPro" id="IPR029056">
    <property type="entry name" value="Ribokinase-like"/>
</dbReference>
<dbReference type="SUPFAM" id="SSF64153">
    <property type="entry name" value="YjeF N-terminal domain-like"/>
    <property type="match status" value="1"/>
</dbReference>
<keyword evidence="23" id="KW-1185">Reference proteome</keyword>
<comment type="function">
    <text evidence="14 19">Bifunctional enzyme that catalyzes the epimerization of the S- and R-forms of NAD(P)HX and the dehydration of the S-form of NAD(P)HX at the expense of ADP, which is converted to AMP. This allows the repair of both epimers of NAD(P)HX, a damaged form of NAD(P)H that is a result of enzymatic or heat-dependent hydration.</text>
</comment>
<dbReference type="EMBL" id="JAMGBB010000001">
    <property type="protein sequence ID" value="MCL6740250.1"/>
    <property type="molecule type" value="Genomic_DNA"/>
</dbReference>
<feature type="binding site" evidence="18">
    <location>
        <position position="114"/>
    </location>
    <ligand>
        <name>K(+)</name>
        <dbReference type="ChEBI" id="CHEBI:29103"/>
    </ligand>
</feature>
<feature type="binding site" evidence="17">
    <location>
        <position position="396"/>
    </location>
    <ligand>
        <name>(6S)-NADPHX</name>
        <dbReference type="ChEBI" id="CHEBI:64076"/>
    </ligand>
</feature>
<keyword evidence="7 17" id="KW-0067">ATP-binding</keyword>
<comment type="catalytic activity">
    <reaction evidence="16 17 19">
        <text>(6S)-NADPHX + ADP = AMP + phosphate + NADPH + H(+)</text>
        <dbReference type="Rhea" id="RHEA:32235"/>
        <dbReference type="ChEBI" id="CHEBI:15378"/>
        <dbReference type="ChEBI" id="CHEBI:43474"/>
        <dbReference type="ChEBI" id="CHEBI:57783"/>
        <dbReference type="ChEBI" id="CHEBI:64076"/>
        <dbReference type="ChEBI" id="CHEBI:456215"/>
        <dbReference type="ChEBI" id="CHEBI:456216"/>
        <dbReference type="EC" id="4.2.1.136"/>
    </reaction>
</comment>
<evidence type="ECO:0000256" key="9">
    <source>
        <dbReference type="ARBA" id="ARBA00022958"/>
    </source>
</evidence>
<evidence type="ECO:0000256" key="7">
    <source>
        <dbReference type="ARBA" id="ARBA00022840"/>
    </source>
</evidence>
<evidence type="ECO:0000256" key="10">
    <source>
        <dbReference type="ARBA" id="ARBA00023027"/>
    </source>
</evidence>
<evidence type="ECO:0000259" key="20">
    <source>
        <dbReference type="PROSITE" id="PS51383"/>
    </source>
</evidence>
<dbReference type="InterPro" id="IPR017953">
    <property type="entry name" value="Carbohydrate_kinase_pred_CS"/>
</dbReference>
<dbReference type="Pfam" id="PF01256">
    <property type="entry name" value="Carb_kinase"/>
    <property type="match status" value="1"/>
</dbReference>
<keyword evidence="5 18" id="KW-0479">Metal-binding</keyword>
<comment type="caution">
    <text evidence="18">Lacks conserved residue(s) required for the propagation of feature annotation.</text>
</comment>
<dbReference type="HAMAP" id="MF_01965">
    <property type="entry name" value="NADHX_dehydratase"/>
    <property type="match status" value="1"/>
</dbReference>
<evidence type="ECO:0000256" key="1">
    <source>
        <dbReference type="ARBA" id="ARBA00000013"/>
    </source>
</evidence>
<keyword evidence="10 17" id="KW-0520">NAD</keyword>
<dbReference type="EC" id="4.2.1.136" evidence="19"/>
<comment type="similarity">
    <text evidence="18">Belongs to the NnrE/AIBP family.</text>
</comment>
<evidence type="ECO:0000256" key="19">
    <source>
        <dbReference type="PIRNR" id="PIRNR017184"/>
    </source>
</evidence>
<evidence type="ECO:0000256" key="2">
    <source>
        <dbReference type="ARBA" id="ARBA00000909"/>
    </source>
</evidence>
<evidence type="ECO:0000256" key="16">
    <source>
        <dbReference type="ARBA" id="ARBA00049209"/>
    </source>
</evidence>
<feature type="binding site" evidence="17">
    <location>
        <begin position="366"/>
        <end position="370"/>
    </location>
    <ligand>
        <name>AMP</name>
        <dbReference type="ChEBI" id="CHEBI:456215"/>
    </ligand>
</feature>
<keyword evidence="11 18" id="KW-0413">Isomerase</keyword>
<comment type="catalytic activity">
    <reaction evidence="1 18 19">
        <text>(6R)-NADHX = (6S)-NADHX</text>
        <dbReference type="Rhea" id="RHEA:32215"/>
        <dbReference type="ChEBI" id="CHEBI:64074"/>
        <dbReference type="ChEBI" id="CHEBI:64075"/>
        <dbReference type="EC" id="5.1.99.6"/>
    </reaction>
</comment>
<feature type="binding site" evidence="18">
    <location>
        <position position="147"/>
    </location>
    <ligand>
        <name>(6S)-NADPHX</name>
        <dbReference type="ChEBI" id="CHEBI:64076"/>
    </ligand>
</feature>
<sequence>MSRPILTAEQMRAAEAAAIDAGIAETVLMEQAGRALAEAVRLYAGPRETLILCGPGNNGGDGYVAARFLKNAGYTVRVAALAEPTADAAKWARGQWDGPVESFAAATEAPIIIDCLFGTGLSRGLEPVVAERLLLLVDKALVAVACDLPSGVASDDGTLLSAIGNYDLTVSFGALKPAHRLMPAMSRMGRTVLADIGIDPGADWFEIERPDLPSLDPAGHKYSRGLVHCLAGQMPGAIVLAATAAAKSGAGYVRVSTSLPISGLPSSVVQSGGADLQDERIGCILVGPGLGDVPPVLTLALTAPKPIVIDADGIGLVGDPERLHGHDVILTPHEGEFGKLFGKLEGSKAERALEAARRSQSVVVYKGPDTLVAAPDGRLGFAPPAPAWLATAGTGDVLAGMIAAMRARGLEAFDAACAGVWLHGRAAEAAGPHMIADDLLEAIPSVL</sequence>
<comment type="function">
    <text evidence="17">Catalyzes the dehydration of the S-form of NAD(P)HX at the expense of ADP, which is converted to AMP. Together with NAD(P)HX epimerase, which catalyzes the epimerization of the S- and R-forms, the enzyme allows the repair of both epimers of NAD(P)HX, a damaged form of NAD(P)H that is a result of enzymatic or heat-dependent hydration.</text>
</comment>
<comment type="similarity">
    <text evidence="3 19">In the N-terminal section; belongs to the NnrE/AIBP family.</text>
</comment>
<dbReference type="InterPro" id="IPR030677">
    <property type="entry name" value="Nnr"/>
</dbReference>
<comment type="subunit">
    <text evidence="17">Homotetramer.</text>
</comment>
<dbReference type="PANTHER" id="PTHR12592:SF0">
    <property type="entry name" value="ATP-DEPENDENT (S)-NAD(P)H-HYDRATE DEHYDRATASE"/>
    <property type="match status" value="1"/>
</dbReference>
<evidence type="ECO:0000256" key="5">
    <source>
        <dbReference type="ARBA" id="ARBA00022723"/>
    </source>
</evidence>
<feature type="binding site" evidence="18">
    <location>
        <position position="150"/>
    </location>
    <ligand>
        <name>K(+)</name>
        <dbReference type="ChEBI" id="CHEBI:29103"/>
    </ligand>
</feature>
<feature type="domain" description="YjeF C-terminal" evidence="20">
    <location>
        <begin position="204"/>
        <end position="447"/>
    </location>
</feature>
<dbReference type="RefSeq" id="WP_249914693.1">
    <property type="nucleotide sequence ID" value="NZ_JAMGBB010000001.1"/>
</dbReference>
<dbReference type="InterPro" id="IPR036652">
    <property type="entry name" value="YjeF_N_dom_sf"/>
</dbReference>
<dbReference type="PROSITE" id="PS51385">
    <property type="entry name" value="YJEF_N"/>
    <property type="match status" value="1"/>
</dbReference>
<feature type="binding site" evidence="17">
    <location>
        <position position="395"/>
    </location>
    <ligand>
        <name>AMP</name>
        <dbReference type="ChEBI" id="CHEBI:456215"/>
    </ligand>
</feature>
<keyword evidence="12 17" id="KW-0456">Lyase</keyword>
<evidence type="ECO:0000313" key="22">
    <source>
        <dbReference type="EMBL" id="MCL6740250.1"/>
    </source>
</evidence>
<keyword evidence="6 17" id="KW-0547">Nucleotide-binding</keyword>
<comment type="catalytic activity">
    <reaction evidence="2 18 19">
        <text>(6R)-NADPHX = (6S)-NADPHX</text>
        <dbReference type="Rhea" id="RHEA:32227"/>
        <dbReference type="ChEBI" id="CHEBI:64076"/>
        <dbReference type="ChEBI" id="CHEBI:64077"/>
        <dbReference type="EC" id="5.1.99.6"/>
    </reaction>
</comment>
<evidence type="ECO:0000256" key="11">
    <source>
        <dbReference type="ARBA" id="ARBA00023235"/>
    </source>
</evidence>
<comment type="similarity">
    <text evidence="17">Belongs to the NnrD/CARKD family.</text>
</comment>
<keyword evidence="9 18" id="KW-0630">Potassium</keyword>
<comment type="cofactor">
    <cofactor evidence="18 19">
        <name>K(+)</name>
        <dbReference type="ChEBI" id="CHEBI:29103"/>
    </cofactor>
    <text evidence="18 19">Binds 1 potassium ion per subunit.</text>
</comment>
<accession>A0ABT0S770</accession>
<feature type="binding site" evidence="17">
    <location>
        <position position="333"/>
    </location>
    <ligand>
        <name>(6S)-NADPHX</name>
        <dbReference type="ChEBI" id="CHEBI:64076"/>
    </ligand>
</feature>
<dbReference type="PANTHER" id="PTHR12592">
    <property type="entry name" value="ATP-DEPENDENT (S)-NAD(P)H-HYDRATE DEHYDRATASE FAMILY MEMBER"/>
    <property type="match status" value="1"/>
</dbReference>
<dbReference type="PIRSF" id="PIRSF017184">
    <property type="entry name" value="Nnr"/>
    <property type="match status" value="1"/>
</dbReference>
<feature type="binding site" evidence="18">
    <location>
        <begin position="57"/>
        <end position="61"/>
    </location>
    <ligand>
        <name>(6S)-NADPHX</name>
        <dbReference type="ChEBI" id="CHEBI:64076"/>
    </ligand>
</feature>
<feature type="binding site" evidence="18">
    <location>
        <position position="58"/>
    </location>
    <ligand>
        <name>K(+)</name>
        <dbReference type="ChEBI" id="CHEBI:29103"/>
    </ligand>
</feature>
<feature type="binding site" evidence="18">
    <location>
        <begin position="118"/>
        <end position="124"/>
    </location>
    <ligand>
        <name>(6S)-NADPHX</name>
        <dbReference type="ChEBI" id="CHEBI:64076"/>
    </ligand>
</feature>
<comment type="catalytic activity">
    <reaction evidence="15 17 19">
        <text>(6S)-NADHX + ADP = AMP + phosphate + NADH + H(+)</text>
        <dbReference type="Rhea" id="RHEA:32223"/>
        <dbReference type="ChEBI" id="CHEBI:15378"/>
        <dbReference type="ChEBI" id="CHEBI:43474"/>
        <dbReference type="ChEBI" id="CHEBI:57945"/>
        <dbReference type="ChEBI" id="CHEBI:64074"/>
        <dbReference type="ChEBI" id="CHEBI:456215"/>
        <dbReference type="ChEBI" id="CHEBI:456216"/>
        <dbReference type="EC" id="4.2.1.136"/>
    </reaction>
</comment>
<dbReference type="InterPro" id="IPR000631">
    <property type="entry name" value="CARKD"/>
</dbReference>
<feature type="binding site" evidence="17">
    <location>
        <position position="289"/>
    </location>
    <ligand>
        <name>(6S)-NADPHX</name>
        <dbReference type="ChEBI" id="CHEBI:64076"/>
    </ligand>
</feature>